<dbReference type="InterPro" id="IPR003595">
    <property type="entry name" value="Tyr_Pase_cat"/>
</dbReference>
<keyword evidence="5" id="KW-0378">Hydrolase</keyword>
<evidence type="ECO:0000313" key="10">
    <source>
        <dbReference type="EMBL" id="CAG6021858.1"/>
    </source>
</evidence>
<keyword evidence="6" id="KW-0904">Protein phosphatase</keyword>
<dbReference type="SMART" id="SM00404">
    <property type="entry name" value="PTPc_motif"/>
    <property type="match status" value="1"/>
</dbReference>
<evidence type="ECO:0000256" key="7">
    <source>
        <dbReference type="ARBA" id="ARBA00034734"/>
    </source>
</evidence>
<dbReference type="GO" id="GO:0004726">
    <property type="term" value="F:non-membrane spanning protein tyrosine phosphatase activity"/>
    <property type="evidence" value="ECO:0007669"/>
    <property type="project" value="InterPro"/>
</dbReference>
<dbReference type="InterPro" id="IPR016130">
    <property type="entry name" value="Tyr_Pase_AS"/>
</dbReference>
<dbReference type="PROSITE" id="PS00383">
    <property type="entry name" value="TYR_PHOSPHATASE_1"/>
    <property type="match status" value="1"/>
</dbReference>
<protein>
    <recommendedName>
        <fullName evidence="2">protein-tyrosine-phosphatase</fullName>
        <ecNumber evidence="2">3.1.3.48</ecNumber>
    </recommendedName>
</protein>
<dbReference type="InterPro" id="IPR000242">
    <property type="entry name" value="PTP_cat"/>
</dbReference>
<evidence type="ECO:0000256" key="5">
    <source>
        <dbReference type="ARBA" id="ARBA00022801"/>
    </source>
</evidence>
<keyword evidence="3" id="KW-0963">Cytoplasm</keyword>
<dbReference type="InterPro" id="IPR047170">
    <property type="entry name" value="PTN12/18/22"/>
</dbReference>
<comment type="caution">
    <text evidence="10">The sequence shown here is derived from an EMBL/GenBank/DDBJ whole genome shotgun (WGS) entry which is preliminary data.</text>
</comment>
<evidence type="ECO:0000259" key="8">
    <source>
        <dbReference type="PROSITE" id="PS50055"/>
    </source>
</evidence>
<comment type="similarity">
    <text evidence="7">Belongs to the protein-tyrosine phosphatase family. Non-receptor class 4 subfamily.</text>
</comment>
<dbReference type="Gene3D" id="3.90.190.10">
    <property type="entry name" value="Protein tyrosine phosphatase superfamily"/>
    <property type="match status" value="1"/>
</dbReference>
<evidence type="ECO:0000256" key="3">
    <source>
        <dbReference type="ARBA" id="ARBA00022490"/>
    </source>
</evidence>
<dbReference type="OrthoDB" id="10253954at2759"/>
<dbReference type="EC" id="3.1.3.48" evidence="2"/>
<keyword evidence="11" id="KW-1185">Reference proteome</keyword>
<name>A0A8S4C343_9TELE</name>
<dbReference type="PANTHER" id="PTHR45983:SF1">
    <property type="entry name" value="TYROSINE-PROTEIN PHOSPHATASE NON-RECEPTOR TYPE 22"/>
    <property type="match status" value="1"/>
</dbReference>
<evidence type="ECO:0000313" key="11">
    <source>
        <dbReference type="Proteomes" id="UP000677803"/>
    </source>
</evidence>
<dbReference type="AlphaFoldDB" id="A0A8S4C343"/>
<dbReference type="PROSITE" id="PS50055">
    <property type="entry name" value="TYR_PHOSPHATASE_PTP"/>
    <property type="match status" value="1"/>
</dbReference>
<dbReference type="GO" id="GO:0050852">
    <property type="term" value="P:T cell receptor signaling pathway"/>
    <property type="evidence" value="ECO:0007669"/>
    <property type="project" value="TreeGrafter"/>
</dbReference>
<dbReference type="Pfam" id="PF00102">
    <property type="entry name" value="Y_phosphatase"/>
    <property type="match status" value="1"/>
</dbReference>
<dbReference type="GO" id="GO:0005737">
    <property type="term" value="C:cytoplasm"/>
    <property type="evidence" value="ECO:0007669"/>
    <property type="project" value="UniProtKB-SubCell"/>
</dbReference>
<proteinExistence type="inferred from homology"/>
<comment type="subcellular location">
    <subcellularLocation>
        <location evidence="1">Cytoplasm</location>
    </subcellularLocation>
</comment>
<dbReference type="EMBL" id="CAJRST010041110">
    <property type="protein sequence ID" value="CAG6021858.1"/>
    <property type="molecule type" value="Genomic_DNA"/>
</dbReference>
<organism evidence="10 11">
    <name type="scientific">Menidia menidia</name>
    <name type="common">Atlantic silverside</name>
    <dbReference type="NCBI Taxonomy" id="238744"/>
    <lineage>
        <taxon>Eukaryota</taxon>
        <taxon>Metazoa</taxon>
        <taxon>Chordata</taxon>
        <taxon>Craniata</taxon>
        <taxon>Vertebrata</taxon>
        <taxon>Euteleostomi</taxon>
        <taxon>Actinopterygii</taxon>
        <taxon>Neopterygii</taxon>
        <taxon>Teleostei</taxon>
        <taxon>Neoteleostei</taxon>
        <taxon>Acanthomorphata</taxon>
        <taxon>Ovalentaria</taxon>
        <taxon>Atherinomorphae</taxon>
        <taxon>Atheriniformes</taxon>
        <taxon>Atherinopsidae</taxon>
        <taxon>Menidiinae</taxon>
        <taxon>Menidia</taxon>
    </lineage>
</organism>
<dbReference type="InterPro" id="IPR029021">
    <property type="entry name" value="Prot-tyrosine_phosphatase-like"/>
</dbReference>
<evidence type="ECO:0000256" key="4">
    <source>
        <dbReference type="ARBA" id="ARBA00022553"/>
    </source>
</evidence>
<feature type="domain" description="Tyrosine specific protein phosphatases" evidence="9">
    <location>
        <begin position="232"/>
        <end position="309"/>
    </location>
</feature>
<evidence type="ECO:0000256" key="6">
    <source>
        <dbReference type="ARBA" id="ARBA00022912"/>
    </source>
</evidence>
<dbReference type="SMART" id="SM00194">
    <property type="entry name" value="PTPc"/>
    <property type="match status" value="1"/>
</dbReference>
<evidence type="ECO:0000256" key="2">
    <source>
        <dbReference type="ARBA" id="ARBA00013064"/>
    </source>
</evidence>
<dbReference type="GO" id="GO:0050868">
    <property type="term" value="P:negative regulation of T cell activation"/>
    <property type="evidence" value="ECO:0007669"/>
    <property type="project" value="TreeGrafter"/>
</dbReference>
<dbReference type="PANTHER" id="PTHR45983">
    <property type="entry name" value="TYROSINE PHOSPHATSE N18, PUTATIVE-RELATED"/>
    <property type="match status" value="1"/>
</dbReference>
<evidence type="ECO:0000259" key="9">
    <source>
        <dbReference type="PROSITE" id="PS50056"/>
    </source>
</evidence>
<keyword evidence="4" id="KW-0597">Phosphoprotein</keyword>
<dbReference type="GO" id="GO:0005634">
    <property type="term" value="C:nucleus"/>
    <property type="evidence" value="ECO:0007669"/>
    <property type="project" value="TreeGrafter"/>
</dbReference>
<evidence type="ECO:0000256" key="1">
    <source>
        <dbReference type="ARBA" id="ARBA00004496"/>
    </source>
</evidence>
<dbReference type="PRINTS" id="PR00700">
    <property type="entry name" value="PRTYPHPHTASE"/>
</dbReference>
<gene>
    <name evidence="10" type="ORF">MMEN_LOCUS22045</name>
</gene>
<feature type="domain" description="Tyrosine-protein phosphatase" evidence="8">
    <location>
        <begin position="53"/>
        <end position="318"/>
    </location>
</feature>
<dbReference type="SUPFAM" id="SSF52799">
    <property type="entry name" value="(Phosphotyrosine protein) phosphatases II"/>
    <property type="match status" value="1"/>
</dbReference>
<accession>A0A8S4C343</accession>
<reference evidence="10" key="1">
    <citation type="submission" date="2021-05" db="EMBL/GenBank/DDBJ databases">
        <authorList>
            <person name="Tigano A."/>
        </authorList>
    </citation>
    <scope>NUCLEOTIDE SEQUENCE</scope>
</reference>
<sequence length="545" mass="61803">MWTETRVTCHACEKCPIPGREQPTMEEQAWILRGILTQLESQETSAGAASDCIAGEFEKLKNLSMKYRANNTFPTKAAEKQENIKKNRYKDIIPFDHTRVKLTLTTSKTDTDYINASFIKGVSGSRAYVATQGPLPHTVVDFLRMLWEYEIEVVVMACREFEMGKKKCELYWPQKQDETFVCKPFTVHCDSEENNGDYLTRTLRLTYCNCARTLKQLHYVNWPDHGVPDSIPPILDMLYEMRTYQDHDEIPICIHCSAGCGRTGALCVIDYTWNLLRKQMITPDFNIYNLVQEMRTQRPSVVQTKEQYLLVYRTIKLLFERYLHSMDIDAYQNEAAVGAVSEGELSDLSDDSDLMPRLQGLLEEERFYLKQNHTPAPCAQRCQPAHLPPDALTPYPDLNDTVSDMPLELMDNSHGIPSVGDVIQGSDNGPSVLPEPPAAVSEVICHMVEDPYFDIPMNSPSLEESPADPVDSTEWTPKYKNKPRLCFSDPCERLSVIIPPNAAAEAIREFGGSPPSPVPPLPLRTPESFELAIDPGKFRITCKFK</sequence>
<dbReference type="Proteomes" id="UP000677803">
    <property type="component" value="Unassembled WGS sequence"/>
</dbReference>
<dbReference type="PROSITE" id="PS50056">
    <property type="entry name" value="TYR_PHOSPHATASE_2"/>
    <property type="match status" value="1"/>
</dbReference>
<dbReference type="InterPro" id="IPR000387">
    <property type="entry name" value="Tyr_Pase_dom"/>
</dbReference>
<dbReference type="FunFam" id="3.90.190.10:FF:000045">
    <property type="entry name" value="Tyrosine-protein phosphatase non-receptor type 12"/>
    <property type="match status" value="1"/>
</dbReference>